<dbReference type="EMBL" id="JAKNGE010000016">
    <property type="protein sequence ID" value="MCG4746500.1"/>
    <property type="molecule type" value="Genomic_DNA"/>
</dbReference>
<keyword evidence="3" id="KW-1185">Reference proteome</keyword>
<dbReference type="GeneID" id="97209473"/>
<evidence type="ECO:0000313" key="3">
    <source>
        <dbReference type="Proteomes" id="UP000669239"/>
    </source>
</evidence>
<organism evidence="1 4">
    <name type="scientific">Enterocloster aldenensis</name>
    <dbReference type="NCBI Taxonomy" id="358742"/>
    <lineage>
        <taxon>Bacteria</taxon>
        <taxon>Bacillati</taxon>
        <taxon>Bacillota</taxon>
        <taxon>Clostridia</taxon>
        <taxon>Lachnospirales</taxon>
        <taxon>Lachnospiraceae</taxon>
        <taxon>Enterocloster</taxon>
    </lineage>
</organism>
<sequence length="206" mass="23070">MRYIWINPVTESMYEEPVMEEFLTKHGFTRVRCMVDWGQAVKEKYREMLDGCRDTVADARCPMACGLVEALAVDGVRAAAIEPILIHCAREISCREDLGSGEKIITTPCASLADMGNSLGLANTRFIPWNRLLKELGQGPEGKQLHASPIPPGFFAGVEEKVQSLTGKEEIEAYMKSGRWREVRLVEMLYCHRGCHNGDGVMMDET</sequence>
<proteinExistence type="predicted"/>
<dbReference type="RefSeq" id="WP_117559722.1">
    <property type="nucleotide sequence ID" value="NZ_BAABZL010000001.1"/>
</dbReference>
<comment type="caution">
    <text evidence="1">The sequence shown here is derived from an EMBL/GenBank/DDBJ whole genome shotgun (WGS) entry which is preliminary data.</text>
</comment>
<evidence type="ECO:0000313" key="2">
    <source>
        <dbReference type="EMBL" id="NSJ47999.1"/>
    </source>
</evidence>
<reference evidence="1" key="3">
    <citation type="submission" date="2022-01" db="EMBL/GenBank/DDBJ databases">
        <title>Collection of gut derived symbiotic bacterial strains cultured from healthy donors.</title>
        <authorList>
            <person name="Lin H."/>
            <person name="Kohout C."/>
            <person name="Waligurski E."/>
            <person name="Pamer E.G."/>
        </authorList>
    </citation>
    <scope>NUCLEOTIDE SEQUENCE</scope>
    <source>
        <strain evidence="1">DFI.6.55</strain>
    </source>
</reference>
<dbReference type="EMBL" id="JAAITT010000005">
    <property type="protein sequence ID" value="NSJ47999.1"/>
    <property type="molecule type" value="Genomic_DNA"/>
</dbReference>
<gene>
    <name evidence="2" type="ORF">G5B36_04715</name>
    <name evidence="1" type="ORF">L0N08_13850</name>
</gene>
<accession>A0AAX1SK97</accession>
<name>A0AAX1SK97_9FIRM</name>
<evidence type="ECO:0000313" key="4">
    <source>
        <dbReference type="Proteomes" id="UP001299608"/>
    </source>
</evidence>
<dbReference type="AlphaFoldDB" id="A0AAX1SK97"/>
<reference evidence="2" key="2">
    <citation type="submission" date="2020-02" db="EMBL/GenBank/DDBJ databases">
        <authorList>
            <person name="Littmann E."/>
            <person name="Sorbara M."/>
        </authorList>
    </citation>
    <scope>NUCLEOTIDE SEQUENCE</scope>
    <source>
        <strain evidence="2">MSK.1.17</strain>
    </source>
</reference>
<dbReference type="Proteomes" id="UP000669239">
    <property type="component" value="Unassembled WGS sequence"/>
</dbReference>
<protein>
    <submittedName>
        <fullName evidence="2">Tyrosine-protein phosphatase</fullName>
    </submittedName>
</protein>
<reference evidence="2 3" key="1">
    <citation type="journal article" date="2020" name="Cell Host Microbe">
        <title>Functional and Genomic Variation between Human-Derived Isolates of Lachnospiraceae Reveals Inter- and Intra-Species Diversity.</title>
        <authorList>
            <person name="Sorbara M.T."/>
            <person name="Littmann E.R."/>
            <person name="Fontana E."/>
            <person name="Moody T.U."/>
            <person name="Kohout C.E."/>
            <person name="Gjonbalaj M."/>
            <person name="Eaton V."/>
            <person name="Seok R."/>
            <person name="Leiner I.M."/>
            <person name="Pamer E.G."/>
        </authorList>
    </citation>
    <scope>NUCLEOTIDE SEQUENCE [LARGE SCALE GENOMIC DNA]</scope>
    <source>
        <strain evidence="2 3">MSK.1.17</strain>
    </source>
</reference>
<evidence type="ECO:0000313" key="1">
    <source>
        <dbReference type="EMBL" id="MCG4746500.1"/>
    </source>
</evidence>
<dbReference type="Proteomes" id="UP001299608">
    <property type="component" value="Unassembled WGS sequence"/>
</dbReference>